<accession>A0AAV4P1M9</accession>
<protein>
    <submittedName>
        <fullName evidence="1">Uncharacterized protein</fullName>
    </submittedName>
</protein>
<evidence type="ECO:0000313" key="1">
    <source>
        <dbReference type="EMBL" id="GIX90544.1"/>
    </source>
</evidence>
<name>A0AAV4P1M9_9ARAC</name>
<sequence length="111" mass="12434">MDPLAGEDEEVLQSCSLLGLRSLEVDENIPQIWHLHSAFILQMERMQNVLHALIQLGEWQNRSFTSTGGFLSHNFSATDAFDSASSCHPFQDICITTIHNEDPVAHTQKAL</sequence>
<comment type="caution">
    <text evidence="1">The sequence shown here is derived from an EMBL/GenBank/DDBJ whole genome shotgun (WGS) entry which is preliminary data.</text>
</comment>
<dbReference type="EMBL" id="BPLQ01002250">
    <property type="protein sequence ID" value="GIX90544.1"/>
    <property type="molecule type" value="Genomic_DNA"/>
</dbReference>
<dbReference type="AlphaFoldDB" id="A0AAV4P1M9"/>
<gene>
    <name evidence="1" type="ORF">CDAR_74941</name>
</gene>
<proteinExistence type="predicted"/>
<evidence type="ECO:0000313" key="2">
    <source>
        <dbReference type="Proteomes" id="UP001054837"/>
    </source>
</evidence>
<reference evidence="1 2" key="1">
    <citation type="submission" date="2021-06" db="EMBL/GenBank/DDBJ databases">
        <title>Caerostris darwini draft genome.</title>
        <authorList>
            <person name="Kono N."/>
            <person name="Arakawa K."/>
        </authorList>
    </citation>
    <scope>NUCLEOTIDE SEQUENCE [LARGE SCALE GENOMIC DNA]</scope>
</reference>
<dbReference type="Proteomes" id="UP001054837">
    <property type="component" value="Unassembled WGS sequence"/>
</dbReference>
<keyword evidence="2" id="KW-1185">Reference proteome</keyword>
<organism evidence="1 2">
    <name type="scientific">Caerostris darwini</name>
    <dbReference type="NCBI Taxonomy" id="1538125"/>
    <lineage>
        <taxon>Eukaryota</taxon>
        <taxon>Metazoa</taxon>
        <taxon>Ecdysozoa</taxon>
        <taxon>Arthropoda</taxon>
        <taxon>Chelicerata</taxon>
        <taxon>Arachnida</taxon>
        <taxon>Araneae</taxon>
        <taxon>Araneomorphae</taxon>
        <taxon>Entelegynae</taxon>
        <taxon>Araneoidea</taxon>
        <taxon>Araneidae</taxon>
        <taxon>Caerostris</taxon>
    </lineage>
</organism>